<proteinExistence type="predicted"/>
<evidence type="ECO:0000313" key="1">
    <source>
        <dbReference type="EMBL" id="KAI0060388.1"/>
    </source>
</evidence>
<organism evidence="1 2">
    <name type="scientific">Artomyces pyxidatus</name>
    <dbReference type="NCBI Taxonomy" id="48021"/>
    <lineage>
        <taxon>Eukaryota</taxon>
        <taxon>Fungi</taxon>
        <taxon>Dikarya</taxon>
        <taxon>Basidiomycota</taxon>
        <taxon>Agaricomycotina</taxon>
        <taxon>Agaricomycetes</taxon>
        <taxon>Russulales</taxon>
        <taxon>Auriscalpiaceae</taxon>
        <taxon>Artomyces</taxon>
    </lineage>
</organism>
<dbReference type="EMBL" id="MU277219">
    <property type="protein sequence ID" value="KAI0060388.1"/>
    <property type="molecule type" value="Genomic_DNA"/>
</dbReference>
<keyword evidence="2" id="KW-1185">Reference proteome</keyword>
<accession>A0ACB8SV56</accession>
<name>A0ACB8SV56_9AGAM</name>
<reference evidence="1" key="1">
    <citation type="submission" date="2021-03" db="EMBL/GenBank/DDBJ databases">
        <authorList>
            <consortium name="DOE Joint Genome Institute"/>
            <person name="Ahrendt S."/>
            <person name="Looney B.P."/>
            <person name="Miyauchi S."/>
            <person name="Morin E."/>
            <person name="Drula E."/>
            <person name="Courty P.E."/>
            <person name="Chicoki N."/>
            <person name="Fauchery L."/>
            <person name="Kohler A."/>
            <person name="Kuo A."/>
            <person name="Labutti K."/>
            <person name="Pangilinan J."/>
            <person name="Lipzen A."/>
            <person name="Riley R."/>
            <person name="Andreopoulos W."/>
            <person name="He G."/>
            <person name="Johnson J."/>
            <person name="Barry K.W."/>
            <person name="Grigoriev I.V."/>
            <person name="Nagy L."/>
            <person name="Hibbett D."/>
            <person name="Henrissat B."/>
            <person name="Matheny P.B."/>
            <person name="Labbe J."/>
            <person name="Martin F."/>
        </authorList>
    </citation>
    <scope>NUCLEOTIDE SEQUENCE</scope>
    <source>
        <strain evidence="1">HHB10654</strain>
    </source>
</reference>
<gene>
    <name evidence="1" type="ORF">BV25DRAFT_953444</name>
</gene>
<sequence length="133" mass="15678">MATLPQDANSLASFLETHHTRWYYEELRNYLGPRLESEPVTARFAPRQKLVKLTAHQFDELSTDVYDEVLRRKYYSNSNPVTCLPERNDFHPKRNQARQKLATLPASRFADLLSDVFYDLGRRYPELKDKSLQ</sequence>
<dbReference type="Proteomes" id="UP000814140">
    <property type="component" value="Unassembled WGS sequence"/>
</dbReference>
<evidence type="ECO:0000313" key="2">
    <source>
        <dbReference type="Proteomes" id="UP000814140"/>
    </source>
</evidence>
<protein>
    <submittedName>
        <fullName evidence="1">Uncharacterized protein</fullName>
    </submittedName>
</protein>
<reference evidence="1" key="2">
    <citation type="journal article" date="2022" name="New Phytol.">
        <title>Evolutionary transition to the ectomycorrhizal habit in the genomes of a hyperdiverse lineage of mushroom-forming fungi.</title>
        <authorList>
            <person name="Looney B."/>
            <person name="Miyauchi S."/>
            <person name="Morin E."/>
            <person name="Drula E."/>
            <person name="Courty P.E."/>
            <person name="Kohler A."/>
            <person name="Kuo A."/>
            <person name="LaButti K."/>
            <person name="Pangilinan J."/>
            <person name="Lipzen A."/>
            <person name="Riley R."/>
            <person name="Andreopoulos W."/>
            <person name="He G."/>
            <person name="Johnson J."/>
            <person name="Nolan M."/>
            <person name="Tritt A."/>
            <person name="Barry K.W."/>
            <person name="Grigoriev I.V."/>
            <person name="Nagy L.G."/>
            <person name="Hibbett D."/>
            <person name="Henrissat B."/>
            <person name="Matheny P.B."/>
            <person name="Labbe J."/>
            <person name="Martin F.M."/>
        </authorList>
    </citation>
    <scope>NUCLEOTIDE SEQUENCE</scope>
    <source>
        <strain evidence="1">HHB10654</strain>
    </source>
</reference>
<comment type="caution">
    <text evidence="1">The sequence shown here is derived from an EMBL/GenBank/DDBJ whole genome shotgun (WGS) entry which is preliminary data.</text>
</comment>